<dbReference type="EMBL" id="HBGY01031445">
    <property type="protein sequence ID" value="CAD9609913.1"/>
    <property type="molecule type" value="Transcribed_RNA"/>
</dbReference>
<evidence type="ECO:0000313" key="3">
    <source>
        <dbReference type="EMBL" id="CAD9609913.1"/>
    </source>
</evidence>
<gene>
    <name evidence="3" type="ORF">LDAN0321_LOCUS19605</name>
</gene>
<protein>
    <recommendedName>
        <fullName evidence="4">Transmembrane protein</fullName>
    </recommendedName>
</protein>
<keyword evidence="2" id="KW-0472">Membrane</keyword>
<feature type="compositionally biased region" description="Polar residues" evidence="1">
    <location>
        <begin position="94"/>
        <end position="111"/>
    </location>
</feature>
<organism evidence="3">
    <name type="scientific">Leptocylindrus danicus</name>
    <dbReference type="NCBI Taxonomy" id="163516"/>
    <lineage>
        <taxon>Eukaryota</taxon>
        <taxon>Sar</taxon>
        <taxon>Stramenopiles</taxon>
        <taxon>Ochrophyta</taxon>
        <taxon>Bacillariophyta</taxon>
        <taxon>Coscinodiscophyceae</taxon>
        <taxon>Chaetocerotophycidae</taxon>
        <taxon>Leptocylindrales</taxon>
        <taxon>Leptocylindraceae</taxon>
        <taxon>Leptocylindrus</taxon>
    </lineage>
</organism>
<dbReference type="AlphaFoldDB" id="A0A7S2PPD2"/>
<keyword evidence="2" id="KW-1133">Transmembrane helix</keyword>
<evidence type="ECO:0000256" key="2">
    <source>
        <dbReference type="SAM" id="Phobius"/>
    </source>
</evidence>
<feature type="transmembrane region" description="Helical" evidence="2">
    <location>
        <begin position="126"/>
        <end position="146"/>
    </location>
</feature>
<reference evidence="3" key="1">
    <citation type="submission" date="2021-01" db="EMBL/GenBank/DDBJ databases">
        <authorList>
            <person name="Corre E."/>
            <person name="Pelletier E."/>
            <person name="Niang G."/>
            <person name="Scheremetjew M."/>
            <person name="Finn R."/>
            <person name="Kale V."/>
            <person name="Holt S."/>
            <person name="Cochrane G."/>
            <person name="Meng A."/>
            <person name="Brown T."/>
            <person name="Cohen L."/>
        </authorList>
    </citation>
    <scope>NUCLEOTIDE SEQUENCE</scope>
    <source>
        <strain evidence="3">B650</strain>
    </source>
</reference>
<keyword evidence="2" id="KW-0812">Transmembrane</keyword>
<accession>A0A7S2PPD2</accession>
<evidence type="ECO:0008006" key="4">
    <source>
        <dbReference type="Google" id="ProtNLM"/>
    </source>
</evidence>
<name>A0A7S2PPD2_9STRA</name>
<sequence length="209" mass="22875">MKESTLSSITLAATSTMERVKAVGLRGSTSPESIETSLWTWLYDLLHPCHPHDEHHHDCHHHHDSSGGSGTSSYGDDAYYTDDVNVGGTGYPENISNDPDESSPQPSDGTFTISDVFTGKASTSSYVMFMLMGVAFIGAIMAAVMIRRKRQQNEEALAANKVQLVKNRHSSFRFFASRSKSFGSVEPGGFVEMGQTDSSNVDFVRVDEK</sequence>
<feature type="region of interest" description="Disordered" evidence="1">
    <location>
        <begin position="89"/>
        <end position="111"/>
    </location>
</feature>
<feature type="region of interest" description="Disordered" evidence="1">
    <location>
        <begin position="53"/>
        <end position="74"/>
    </location>
</feature>
<evidence type="ECO:0000256" key="1">
    <source>
        <dbReference type="SAM" id="MobiDB-lite"/>
    </source>
</evidence>
<proteinExistence type="predicted"/>